<sequence length="87" mass="8833">MSACFASCKGRSFWGIGGPLMAAGKVVVVVATFGTSEAAEGGNVWSRLSDVESVARAADWAAADGVGNQSDIHRMAAAYLPGGVPFL</sequence>
<dbReference type="Proteomes" id="UP000636800">
    <property type="component" value="Unassembled WGS sequence"/>
</dbReference>
<dbReference type="OrthoDB" id="1850619at2759"/>
<dbReference type="AlphaFoldDB" id="A0A835RA93"/>
<accession>A0A835RA93</accession>
<reference evidence="1 2" key="1">
    <citation type="journal article" date="2020" name="Nat. Food">
        <title>A phased Vanilla planifolia genome enables genetic improvement of flavour and production.</title>
        <authorList>
            <person name="Hasing T."/>
            <person name="Tang H."/>
            <person name="Brym M."/>
            <person name="Khazi F."/>
            <person name="Huang T."/>
            <person name="Chambers A.H."/>
        </authorList>
    </citation>
    <scope>NUCLEOTIDE SEQUENCE [LARGE SCALE GENOMIC DNA]</scope>
    <source>
        <tissue evidence="1">Leaf</tissue>
    </source>
</reference>
<evidence type="ECO:0000313" key="1">
    <source>
        <dbReference type="EMBL" id="KAG0485174.1"/>
    </source>
</evidence>
<dbReference type="EMBL" id="JADCNL010000004">
    <property type="protein sequence ID" value="KAG0485174.1"/>
    <property type="molecule type" value="Genomic_DNA"/>
</dbReference>
<comment type="caution">
    <text evidence="1">The sequence shown here is derived from an EMBL/GenBank/DDBJ whole genome shotgun (WGS) entry which is preliminary data.</text>
</comment>
<name>A0A835RA93_VANPL</name>
<gene>
    <name evidence="1" type="ORF">HPP92_009253</name>
</gene>
<keyword evidence="2" id="KW-1185">Reference proteome</keyword>
<organism evidence="1 2">
    <name type="scientific">Vanilla planifolia</name>
    <name type="common">Vanilla</name>
    <dbReference type="NCBI Taxonomy" id="51239"/>
    <lineage>
        <taxon>Eukaryota</taxon>
        <taxon>Viridiplantae</taxon>
        <taxon>Streptophyta</taxon>
        <taxon>Embryophyta</taxon>
        <taxon>Tracheophyta</taxon>
        <taxon>Spermatophyta</taxon>
        <taxon>Magnoliopsida</taxon>
        <taxon>Liliopsida</taxon>
        <taxon>Asparagales</taxon>
        <taxon>Orchidaceae</taxon>
        <taxon>Vanilloideae</taxon>
        <taxon>Vanilleae</taxon>
        <taxon>Vanilla</taxon>
    </lineage>
</organism>
<evidence type="ECO:0000313" key="2">
    <source>
        <dbReference type="Proteomes" id="UP000636800"/>
    </source>
</evidence>
<protein>
    <submittedName>
        <fullName evidence="1">Uncharacterized protein</fullName>
    </submittedName>
</protein>
<proteinExistence type="predicted"/>